<evidence type="ECO:0000313" key="2">
    <source>
        <dbReference type="Ensembl" id="ENSCANP00000027556.1"/>
    </source>
</evidence>
<reference evidence="2" key="2">
    <citation type="submission" date="2025-09" db="UniProtKB">
        <authorList>
            <consortium name="Ensembl"/>
        </authorList>
    </citation>
    <scope>IDENTIFICATION</scope>
</reference>
<name>A0A2K5JFE2_COLAP</name>
<protein>
    <submittedName>
        <fullName evidence="2">Uncharacterized protein</fullName>
    </submittedName>
</protein>
<dbReference type="Gene3D" id="3.30.1140.40">
    <property type="entry name" value="Tctex-1"/>
    <property type="match status" value="1"/>
</dbReference>
<dbReference type="Ensembl" id="ENSCANT00000050574.1">
    <property type="protein sequence ID" value="ENSCANP00000027556.1"/>
    <property type="gene ID" value="ENSCANG00000037185.1"/>
</dbReference>
<dbReference type="GO" id="GO:0007018">
    <property type="term" value="P:microtubule-based movement"/>
    <property type="evidence" value="ECO:0007669"/>
    <property type="project" value="TreeGrafter"/>
</dbReference>
<dbReference type="AlphaFoldDB" id="A0A2K5JFE2"/>
<organism evidence="2 3">
    <name type="scientific">Colobus angolensis palliatus</name>
    <name type="common">Peters' Angolan colobus</name>
    <dbReference type="NCBI Taxonomy" id="336983"/>
    <lineage>
        <taxon>Eukaryota</taxon>
        <taxon>Metazoa</taxon>
        <taxon>Chordata</taxon>
        <taxon>Craniata</taxon>
        <taxon>Vertebrata</taxon>
        <taxon>Euteleostomi</taxon>
        <taxon>Mammalia</taxon>
        <taxon>Eutheria</taxon>
        <taxon>Euarchontoglires</taxon>
        <taxon>Primates</taxon>
        <taxon>Haplorrhini</taxon>
        <taxon>Catarrhini</taxon>
        <taxon>Cercopithecidae</taxon>
        <taxon>Colobinae</taxon>
        <taxon>Colobus</taxon>
    </lineage>
</organism>
<dbReference type="Pfam" id="PF03645">
    <property type="entry name" value="Tctex-1"/>
    <property type="match status" value="1"/>
</dbReference>
<evidence type="ECO:0000313" key="3">
    <source>
        <dbReference type="Proteomes" id="UP000233080"/>
    </source>
</evidence>
<dbReference type="InterPro" id="IPR038586">
    <property type="entry name" value="Tctex-1-like_sf"/>
</dbReference>
<reference evidence="2" key="1">
    <citation type="submission" date="2025-08" db="UniProtKB">
        <authorList>
            <consortium name="Ensembl"/>
        </authorList>
    </citation>
    <scope>IDENTIFICATION</scope>
</reference>
<dbReference type="GO" id="GO:0005868">
    <property type="term" value="C:cytoplasmic dynein complex"/>
    <property type="evidence" value="ECO:0007669"/>
    <property type="project" value="TreeGrafter"/>
</dbReference>
<keyword evidence="3" id="KW-1185">Reference proteome</keyword>
<dbReference type="Proteomes" id="UP000233080">
    <property type="component" value="Unassembled WGS sequence"/>
</dbReference>
<evidence type="ECO:0000256" key="1">
    <source>
        <dbReference type="ARBA" id="ARBA00005361"/>
    </source>
</evidence>
<accession>A0A2K5JFE2</accession>
<sequence length="146" mass="15924">MEDYHQAAEETAFVQIVKEAIESAVGGNAYQHIEQTSSQLTNLGEPLKYVVTCVIIWIIQNAAGLHTASSCFWDSSADGSCTVRWENKTMYCIVGAFGLGIGPPSPADDLPPVVHLLAPAMNSVNSFLVLFKSVLWHSQNVEEKNK</sequence>
<comment type="similarity">
    <text evidence="1">Belongs to the dynein light chain Tctex-type family.</text>
</comment>
<dbReference type="PANTHER" id="PTHR21255:SF51">
    <property type="entry name" value="DYNEIN LIGHT CHAIN TCTEX-TYPE 1"/>
    <property type="match status" value="1"/>
</dbReference>
<proteinExistence type="inferred from homology"/>
<dbReference type="STRING" id="336983.ENSCANP00000027556"/>
<dbReference type="PANTHER" id="PTHR21255">
    <property type="entry name" value="T-COMPLEX-ASSOCIATED-TESTIS-EXPRESSED 1/ DYNEIN LIGHT CHAIN"/>
    <property type="match status" value="1"/>
</dbReference>
<dbReference type="GO" id="GO:0005737">
    <property type="term" value="C:cytoplasm"/>
    <property type="evidence" value="ECO:0007669"/>
    <property type="project" value="TreeGrafter"/>
</dbReference>
<dbReference type="InterPro" id="IPR005334">
    <property type="entry name" value="Tctex-1-like"/>
</dbReference>
<dbReference type="GO" id="GO:0045505">
    <property type="term" value="F:dynein intermediate chain binding"/>
    <property type="evidence" value="ECO:0007669"/>
    <property type="project" value="TreeGrafter"/>
</dbReference>